<comment type="caution">
    <text evidence="1">The sequence shown here is derived from an EMBL/GenBank/DDBJ whole genome shotgun (WGS) entry which is preliminary data.</text>
</comment>
<reference evidence="2" key="1">
    <citation type="journal article" date="2023" name="Nat. Plants">
        <title>Single-cell RNA sequencing provides a high-resolution roadmap for understanding the multicellular compartmentation of specialized metabolism.</title>
        <authorList>
            <person name="Sun S."/>
            <person name="Shen X."/>
            <person name="Li Y."/>
            <person name="Li Y."/>
            <person name="Wang S."/>
            <person name="Li R."/>
            <person name="Zhang H."/>
            <person name="Shen G."/>
            <person name="Guo B."/>
            <person name="Wei J."/>
            <person name="Xu J."/>
            <person name="St-Pierre B."/>
            <person name="Chen S."/>
            <person name="Sun C."/>
        </authorList>
    </citation>
    <scope>NUCLEOTIDE SEQUENCE [LARGE SCALE GENOMIC DNA]</scope>
</reference>
<proteinExistence type="predicted"/>
<organism evidence="1 2">
    <name type="scientific">Catharanthus roseus</name>
    <name type="common">Madagascar periwinkle</name>
    <name type="synonym">Vinca rosea</name>
    <dbReference type="NCBI Taxonomy" id="4058"/>
    <lineage>
        <taxon>Eukaryota</taxon>
        <taxon>Viridiplantae</taxon>
        <taxon>Streptophyta</taxon>
        <taxon>Embryophyta</taxon>
        <taxon>Tracheophyta</taxon>
        <taxon>Spermatophyta</taxon>
        <taxon>Magnoliopsida</taxon>
        <taxon>eudicotyledons</taxon>
        <taxon>Gunneridae</taxon>
        <taxon>Pentapetalae</taxon>
        <taxon>asterids</taxon>
        <taxon>lamiids</taxon>
        <taxon>Gentianales</taxon>
        <taxon>Apocynaceae</taxon>
        <taxon>Rauvolfioideae</taxon>
        <taxon>Vinceae</taxon>
        <taxon>Catharanthinae</taxon>
        <taxon>Catharanthus</taxon>
    </lineage>
</organism>
<gene>
    <name evidence="1" type="ORF">M9H77_25132</name>
</gene>
<name>A0ACC0A827_CATRO</name>
<dbReference type="Proteomes" id="UP001060085">
    <property type="component" value="Linkage Group LG06"/>
</dbReference>
<dbReference type="EMBL" id="CM044706">
    <property type="protein sequence ID" value="KAI5656339.1"/>
    <property type="molecule type" value="Genomic_DNA"/>
</dbReference>
<protein>
    <submittedName>
        <fullName evidence="1">Uncharacterized protein</fullName>
    </submittedName>
</protein>
<keyword evidence="2" id="KW-1185">Reference proteome</keyword>
<evidence type="ECO:0000313" key="2">
    <source>
        <dbReference type="Proteomes" id="UP001060085"/>
    </source>
</evidence>
<accession>A0ACC0A827</accession>
<sequence>MFGDCQVLSSMGGNGENSFYPPSIQNPNFNNFMTNLPFSIFPPLIPKEEMNGASKNKEELMVESGSGSEQVEGISGNEEQEADQSAQQQPPNKKKRYHRHTARQIQEMEALFKECPHPDDKQRMKLSQDLGLKPRQVKFWFQNRRTQMKAQQDRQDNVILRAENENLKTENYRLQTALRNIMCPNCGGPAMLGEMGYDEQQLRLENARLKEEFERVCCLISQYTGRPIQSIVPNSLMAPNSLDLDMSIFPRKFEEPLGNCSDHLINPSVGNFMPETSNFGGGVLILDEEKSLAMELAISSVEVLLKMCQMAEPLWIRTSNEISGKEVLNVEEYLRMFPWPGEIKQNSTEIRTEASRHSAVVIMNSITLVDAFLDAAKWMELFPSIVSRAKTIQVVNSGVSGHANGSLHLMYAETQMLSPLVPTRESHFLRYCHQNVEEGSWVIVDFPLDSFNESYPPPTFPYYKRKPSGCIIQDMPNGYSRVTWVEHVEVEQSHVHQIFNQYVGSGLAFGAQRWLAVLQRQCERIASLMARNISDLGVIPSPEARKNLMNLSQRMIRTFSLNISTSCGQSWTALSDSAEDTVRITPRKVVEPGEPNGLVLSAVSTAWLPYSHYQVFEFLRDESRRAQLDVLSNGNSLQEVAHIANGSHPGNCISLLRINVASNSSQRVELMLQESCIDDSGSLVVYAIVDVEAIQLAMSGEDPSCIPLLPLGFVIQPMPPPSPGQESSTEVIKEPGCLLTVGLQVLASTIPTAKLNLSSVTAINHNLCNTIQQITAALGNGMVNNLSTPGAASSAEPVPSASAPPMQADQESVSL</sequence>
<evidence type="ECO:0000313" key="1">
    <source>
        <dbReference type="EMBL" id="KAI5656339.1"/>
    </source>
</evidence>